<dbReference type="PANTHER" id="PTHR22911">
    <property type="entry name" value="ACYL-MALONYL CONDENSING ENZYME-RELATED"/>
    <property type="match status" value="1"/>
</dbReference>
<feature type="transmembrane region" description="Helical" evidence="1">
    <location>
        <begin position="78"/>
        <end position="95"/>
    </location>
</feature>
<dbReference type="RefSeq" id="WP_353895694.1">
    <property type="nucleotide sequence ID" value="NZ_JBEVCJ010000007.1"/>
</dbReference>
<dbReference type="InterPro" id="IPR037185">
    <property type="entry name" value="EmrE-like"/>
</dbReference>
<evidence type="ECO:0000259" key="2">
    <source>
        <dbReference type="Pfam" id="PF00892"/>
    </source>
</evidence>
<feature type="transmembrane region" description="Helical" evidence="1">
    <location>
        <begin position="179"/>
        <end position="200"/>
    </location>
</feature>
<evidence type="ECO:0000313" key="3">
    <source>
        <dbReference type="EMBL" id="MET1255108.1"/>
    </source>
</evidence>
<keyword evidence="1" id="KW-0812">Transmembrane</keyword>
<protein>
    <submittedName>
        <fullName evidence="3">DMT family transporter</fullName>
    </submittedName>
</protein>
<evidence type="ECO:0000313" key="4">
    <source>
        <dbReference type="Proteomes" id="UP001548189"/>
    </source>
</evidence>
<dbReference type="Gene3D" id="1.10.3730.20">
    <property type="match status" value="1"/>
</dbReference>
<feature type="transmembrane region" description="Helical" evidence="1">
    <location>
        <begin position="148"/>
        <end position="167"/>
    </location>
</feature>
<feature type="transmembrane region" description="Helical" evidence="1">
    <location>
        <begin position="235"/>
        <end position="255"/>
    </location>
</feature>
<dbReference type="SUPFAM" id="SSF103481">
    <property type="entry name" value="Multidrug resistance efflux transporter EmrE"/>
    <property type="match status" value="2"/>
</dbReference>
<keyword evidence="1" id="KW-1133">Transmembrane helix</keyword>
<evidence type="ECO:0000256" key="1">
    <source>
        <dbReference type="SAM" id="Phobius"/>
    </source>
</evidence>
<gene>
    <name evidence="3" type="ORF">ABVT43_08225</name>
</gene>
<keyword evidence="4" id="KW-1185">Reference proteome</keyword>
<sequence>MKLTHNYIILAFLVLILGNLFATFVDIAVKVFASSGSIFQYVLLRQGIMLLLLLPFWLKLPTERRQAVAPKVYFTRALLTNIGAPTAVIAVLYLPLATANVFFYSAPLFTLLLANLLLKEAMPKHRIMVTLAGFAGVIIALKPEHFNLIGLVATVTALAVAGYNLSVRWLPPDTSTLSTLVWSNIFTIPITGCIAIFYWQPITQDILLLALISCLFLGVYQACCIIAYQKAEAGAIVVAEYSGLIFAALFGWLLFDEAIDMWTIVGILLIIFPIGWQSWYERSRRQ</sequence>
<feature type="transmembrane region" description="Helical" evidence="1">
    <location>
        <begin position="7"/>
        <end position="32"/>
    </location>
</feature>
<reference evidence="3 4" key="1">
    <citation type="submission" date="2024-06" db="EMBL/GenBank/DDBJ databases">
        <authorList>
            <person name="Li F."/>
        </authorList>
    </citation>
    <scope>NUCLEOTIDE SEQUENCE [LARGE SCALE GENOMIC DNA]</scope>
    <source>
        <strain evidence="3 4">GXAS 311</strain>
    </source>
</reference>
<comment type="caution">
    <text evidence="3">The sequence shown here is derived from an EMBL/GenBank/DDBJ whole genome shotgun (WGS) entry which is preliminary data.</text>
</comment>
<dbReference type="Proteomes" id="UP001548189">
    <property type="component" value="Unassembled WGS sequence"/>
</dbReference>
<proteinExistence type="predicted"/>
<feature type="transmembrane region" description="Helical" evidence="1">
    <location>
        <begin position="206"/>
        <end position="228"/>
    </location>
</feature>
<dbReference type="Pfam" id="PF00892">
    <property type="entry name" value="EamA"/>
    <property type="match status" value="2"/>
</dbReference>
<feature type="domain" description="EamA" evidence="2">
    <location>
        <begin position="11"/>
        <end position="140"/>
    </location>
</feature>
<name>A0ABV2BT49_9GAMM</name>
<dbReference type="EMBL" id="JBEVCJ010000007">
    <property type="protein sequence ID" value="MET1255108.1"/>
    <property type="molecule type" value="Genomic_DNA"/>
</dbReference>
<dbReference type="PANTHER" id="PTHR22911:SF103">
    <property type="entry name" value="BLR2811 PROTEIN"/>
    <property type="match status" value="1"/>
</dbReference>
<dbReference type="InterPro" id="IPR000620">
    <property type="entry name" value="EamA_dom"/>
</dbReference>
<feature type="transmembrane region" description="Helical" evidence="1">
    <location>
        <begin position="38"/>
        <end position="58"/>
    </location>
</feature>
<accession>A0ABV2BT49</accession>
<feature type="transmembrane region" description="Helical" evidence="1">
    <location>
        <begin position="125"/>
        <end position="142"/>
    </location>
</feature>
<keyword evidence="1" id="KW-0472">Membrane</keyword>
<feature type="transmembrane region" description="Helical" evidence="1">
    <location>
        <begin position="101"/>
        <end position="118"/>
    </location>
</feature>
<organism evidence="3 4">
    <name type="scientific">Aliikangiella maris</name>
    <dbReference type="NCBI Taxonomy" id="3162458"/>
    <lineage>
        <taxon>Bacteria</taxon>
        <taxon>Pseudomonadati</taxon>
        <taxon>Pseudomonadota</taxon>
        <taxon>Gammaproteobacteria</taxon>
        <taxon>Oceanospirillales</taxon>
        <taxon>Pleioneaceae</taxon>
        <taxon>Aliikangiella</taxon>
    </lineage>
</organism>
<feature type="domain" description="EamA" evidence="2">
    <location>
        <begin position="151"/>
        <end position="272"/>
    </location>
</feature>
<feature type="transmembrane region" description="Helical" evidence="1">
    <location>
        <begin position="261"/>
        <end position="280"/>
    </location>
</feature>